<dbReference type="Gene3D" id="1.20.5.1930">
    <property type="match status" value="1"/>
</dbReference>
<dbReference type="GO" id="GO:0016020">
    <property type="term" value="C:membrane"/>
    <property type="evidence" value="ECO:0007669"/>
    <property type="project" value="InterPro"/>
</dbReference>
<dbReference type="Proteomes" id="UP000590740">
    <property type="component" value="Unassembled WGS sequence"/>
</dbReference>
<keyword evidence="4" id="KW-0472">Membrane</keyword>
<dbReference type="InterPro" id="IPR050482">
    <property type="entry name" value="Sensor_HK_TwoCompSys"/>
</dbReference>
<evidence type="ECO:0000256" key="1">
    <source>
        <dbReference type="ARBA" id="ARBA00022679"/>
    </source>
</evidence>
<dbReference type="InterPro" id="IPR036890">
    <property type="entry name" value="HATPase_C_sf"/>
</dbReference>
<dbReference type="Pfam" id="PF02518">
    <property type="entry name" value="HATPase_c"/>
    <property type="match status" value="1"/>
</dbReference>
<keyword evidence="3" id="KW-0902">Two-component regulatory system</keyword>
<evidence type="ECO:0000256" key="4">
    <source>
        <dbReference type="SAM" id="Phobius"/>
    </source>
</evidence>
<dbReference type="Gene3D" id="3.30.565.10">
    <property type="entry name" value="Histidine kinase-like ATPase, C-terminal domain"/>
    <property type="match status" value="1"/>
</dbReference>
<dbReference type="InterPro" id="IPR005467">
    <property type="entry name" value="His_kinase_dom"/>
</dbReference>
<dbReference type="PANTHER" id="PTHR24421">
    <property type="entry name" value="NITRATE/NITRITE SENSOR PROTEIN NARX-RELATED"/>
    <property type="match status" value="1"/>
</dbReference>
<organism evidence="6 7">
    <name type="scientific">Prosthecobacter vanneervenii</name>
    <dbReference type="NCBI Taxonomy" id="48466"/>
    <lineage>
        <taxon>Bacteria</taxon>
        <taxon>Pseudomonadati</taxon>
        <taxon>Verrucomicrobiota</taxon>
        <taxon>Verrucomicrobiia</taxon>
        <taxon>Verrucomicrobiales</taxon>
        <taxon>Verrucomicrobiaceae</taxon>
        <taxon>Prosthecobacter</taxon>
    </lineage>
</organism>
<accession>A0A7W7YCD5</accession>
<dbReference type="EMBL" id="JACHIG010000006">
    <property type="protein sequence ID" value="MBB5033534.1"/>
    <property type="molecule type" value="Genomic_DNA"/>
</dbReference>
<evidence type="ECO:0000256" key="3">
    <source>
        <dbReference type="ARBA" id="ARBA00023012"/>
    </source>
</evidence>
<feature type="transmembrane region" description="Helical" evidence="4">
    <location>
        <begin position="82"/>
        <end position="102"/>
    </location>
</feature>
<dbReference type="PROSITE" id="PS50109">
    <property type="entry name" value="HIS_KIN"/>
    <property type="match status" value="1"/>
</dbReference>
<dbReference type="InterPro" id="IPR011712">
    <property type="entry name" value="Sig_transdc_His_kin_sub3_dim/P"/>
</dbReference>
<keyword evidence="4" id="KW-1133">Transmembrane helix</keyword>
<dbReference type="CDD" id="cd16917">
    <property type="entry name" value="HATPase_UhpB-NarQ-NarX-like"/>
    <property type="match status" value="1"/>
</dbReference>
<feature type="domain" description="Histidine kinase" evidence="5">
    <location>
        <begin position="270"/>
        <end position="359"/>
    </location>
</feature>
<keyword evidence="1" id="KW-0808">Transferase</keyword>
<comment type="caution">
    <text evidence="6">The sequence shown here is derived from an EMBL/GenBank/DDBJ whole genome shotgun (WGS) entry which is preliminary data.</text>
</comment>
<dbReference type="SUPFAM" id="SSF55874">
    <property type="entry name" value="ATPase domain of HSP90 chaperone/DNA topoisomerase II/histidine kinase"/>
    <property type="match status" value="1"/>
</dbReference>
<evidence type="ECO:0000256" key="2">
    <source>
        <dbReference type="ARBA" id="ARBA00022777"/>
    </source>
</evidence>
<sequence length="371" mass="40889">MNTSTDTSGKNEEARDNVAALWSRITNEMRRRSPWTTVALTASFTLIIGWLDHITGFEVTWFVIYGIPIFMTVWWAGNKPGLFIAVLSGLVWWLANMSTTPYETQLGYAWALANRLVYLCVGVFAVTALRNKQEADEARIQMLEERRQLEKDIVTVSEHEQQRIGQDLHDGICQQLAAIGLAVRVLAEDLQAQGVQSAEDASLIENSLQQVVLEARNLARGIFPVHVDRSGLAAALADLGRITSKLTGTPISVDDCVDVPLDAPEISMHLYRIAQEAVANAVRHSGATEVQISTRLSGDLLELRVEDNGRGMPATSAARGEGMGLRTMHYRAQMLQAELSLGTRPKGGAHVTCRLDLRKIKPTPSHPNEKN</sequence>
<dbReference type="SMART" id="SM00387">
    <property type="entry name" value="HATPase_c"/>
    <property type="match status" value="1"/>
</dbReference>
<dbReference type="RefSeq" id="WP_184340457.1">
    <property type="nucleotide sequence ID" value="NZ_JACHIG010000006.1"/>
</dbReference>
<protein>
    <submittedName>
        <fullName evidence="6">Signal transduction histidine kinase</fullName>
    </submittedName>
</protein>
<evidence type="ECO:0000259" key="5">
    <source>
        <dbReference type="PROSITE" id="PS50109"/>
    </source>
</evidence>
<feature type="transmembrane region" description="Helical" evidence="4">
    <location>
        <begin position="108"/>
        <end position="129"/>
    </location>
</feature>
<keyword evidence="7" id="KW-1185">Reference proteome</keyword>
<evidence type="ECO:0000313" key="6">
    <source>
        <dbReference type="EMBL" id="MBB5033534.1"/>
    </source>
</evidence>
<dbReference type="GO" id="GO:0046983">
    <property type="term" value="F:protein dimerization activity"/>
    <property type="evidence" value="ECO:0007669"/>
    <property type="project" value="InterPro"/>
</dbReference>
<proteinExistence type="predicted"/>
<dbReference type="AlphaFoldDB" id="A0A7W7YCD5"/>
<name>A0A7W7YCD5_9BACT</name>
<gene>
    <name evidence="6" type="ORF">HNQ65_003122</name>
</gene>
<keyword evidence="4" id="KW-0812">Transmembrane</keyword>
<dbReference type="Pfam" id="PF07730">
    <property type="entry name" value="HisKA_3"/>
    <property type="match status" value="1"/>
</dbReference>
<feature type="transmembrane region" description="Helical" evidence="4">
    <location>
        <begin position="33"/>
        <end position="51"/>
    </location>
</feature>
<dbReference type="GO" id="GO:0000155">
    <property type="term" value="F:phosphorelay sensor kinase activity"/>
    <property type="evidence" value="ECO:0007669"/>
    <property type="project" value="InterPro"/>
</dbReference>
<evidence type="ECO:0000313" key="7">
    <source>
        <dbReference type="Proteomes" id="UP000590740"/>
    </source>
</evidence>
<dbReference type="InterPro" id="IPR003594">
    <property type="entry name" value="HATPase_dom"/>
</dbReference>
<keyword evidence="2 6" id="KW-0418">Kinase</keyword>
<reference evidence="6 7" key="1">
    <citation type="submission" date="2020-08" db="EMBL/GenBank/DDBJ databases">
        <title>Genomic Encyclopedia of Type Strains, Phase IV (KMG-IV): sequencing the most valuable type-strain genomes for metagenomic binning, comparative biology and taxonomic classification.</title>
        <authorList>
            <person name="Goeker M."/>
        </authorList>
    </citation>
    <scope>NUCLEOTIDE SEQUENCE [LARGE SCALE GENOMIC DNA]</scope>
    <source>
        <strain evidence="6 7">DSM 12252</strain>
    </source>
</reference>